<dbReference type="EMBL" id="CP020373">
    <property type="protein sequence ID" value="AZQ10422.1"/>
    <property type="molecule type" value="Genomic_DNA"/>
</dbReference>
<name>A0ABM7D283_9GAMM</name>
<reference evidence="2" key="1">
    <citation type="submission" date="2017-03" db="EMBL/GenBank/DDBJ databases">
        <title>Full genome sequence of a non-lethal Shewanella isolate that potentiates virulence of Vibio parahaemolyticus causing acute hepatopancreatic necrosis disease (AHPND) in shrimp.</title>
        <authorList>
            <person name="Prachumwat A."/>
            <person name="Sritunyalucksana K."/>
        </authorList>
    </citation>
    <scope>NUCLEOTIDE SEQUENCE [LARGE SCALE GENOMIC DNA]</scope>
    <source>
        <strain evidence="2">TH2012</strain>
    </source>
</reference>
<organism evidence="1 2">
    <name type="scientific">Shewanella khirikhana</name>
    <dbReference type="NCBI Taxonomy" id="1965282"/>
    <lineage>
        <taxon>Bacteria</taxon>
        <taxon>Pseudomonadati</taxon>
        <taxon>Pseudomonadota</taxon>
        <taxon>Gammaproteobacteria</taxon>
        <taxon>Alteromonadales</taxon>
        <taxon>Shewanellaceae</taxon>
        <taxon>Shewanella</taxon>
    </lineage>
</organism>
<gene>
    <name evidence="1" type="ORF">STH12_01300</name>
</gene>
<accession>A0ABM7D283</accession>
<dbReference type="Proteomes" id="UP000278437">
    <property type="component" value="Chromosome"/>
</dbReference>
<dbReference type="RefSeq" id="WP_126166792.1">
    <property type="nucleotide sequence ID" value="NZ_CP020373.1"/>
</dbReference>
<evidence type="ECO:0000313" key="2">
    <source>
        <dbReference type="Proteomes" id="UP000278437"/>
    </source>
</evidence>
<sequence>MNDDKFLRTGTFRKSELSKSLFGKHYIIDYQIYQKVSQSLDWILESCAEDKEIQKISHANDQDPLYKIKGKGVHYFTITKESIKNNDSNRAIQEQQVKIQKKMSWLTLLLVIGTFISVIDKIEPITKIIKQVKEQGLLYLHELMRMLI</sequence>
<keyword evidence="2" id="KW-1185">Reference proteome</keyword>
<proteinExistence type="predicted"/>
<evidence type="ECO:0000313" key="1">
    <source>
        <dbReference type="EMBL" id="AZQ10422.1"/>
    </source>
</evidence>
<protein>
    <submittedName>
        <fullName evidence="1">Uncharacterized protein</fullName>
    </submittedName>
</protein>